<accession>A0ABN7NMK0</accession>
<evidence type="ECO:0000256" key="2">
    <source>
        <dbReference type="ARBA" id="ARBA00022884"/>
    </source>
</evidence>
<protein>
    <recommendedName>
        <fullName evidence="3">Staufen C-terminal domain-containing protein</fullName>
    </recommendedName>
</protein>
<evidence type="ECO:0000259" key="3">
    <source>
        <dbReference type="Pfam" id="PF16482"/>
    </source>
</evidence>
<dbReference type="Proteomes" id="UP001153148">
    <property type="component" value="Unassembled WGS sequence"/>
</dbReference>
<keyword evidence="2" id="KW-0694">RNA-binding</keyword>
<evidence type="ECO:0000313" key="4">
    <source>
        <dbReference type="EMBL" id="CAG2054392.1"/>
    </source>
</evidence>
<dbReference type="InterPro" id="IPR051740">
    <property type="entry name" value="DRBM-containing_protein"/>
</dbReference>
<dbReference type="Gene3D" id="3.30.160.20">
    <property type="match status" value="1"/>
</dbReference>
<evidence type="ECO:0000313" key="5">
    <source>
        <dbReference type="Proteomes" id="UP001153148"/>
    </source>
</evidence>
<sequence length="197" mass="21206">MAKGNHSEFLSLVSLSTEPPQVCHGAGSTTDASHDQAALTALRALSEMGLDSVSPSGGGHKDPVNQVDGHIITSTAGMKKIDGLSLGDQEAEQACVSVVTDYRLFPNTLILNYFLEASERDFNQMMEKKLDNSEDKKPIDVGTCSHHTVHGAYKTVNSVAGELAPYLTIFQNDNPVLPFVHAELYSLARSIAARVHK</sequence>
<dbReference type="EMBL" id="CAJPIN010001278">
    <property type="protein sequence ID" value="CAG2054392.1"/>
    <property type="molecule type" value="Genomic_DNA"/>
</dbReference>
<feature type="non-terminal residue" evidence="4">
    <location>
        <position position="197"/>
    </location>
</feature>
<gene>
    <name evidence="4" type="ORF">TPAB3V08_LOCUS1421</name>
</gene>
<comment type="caution">
    <text evidence="4">The sequence shown here is derived from an EMBL/GenBank/DDBJ whole genome shotgun (WGS) entry which is preliminary data.</text>
</comment>
<evidence type="ECO:0000256" key="1">
    <source>
        <dbReference type="ARBA" id="ARBA00022737"/>
    </source>
</evidence>
<keyword evidence="1" id="KW-0677">Repeat</keyword>
<dbReference type="CDD" id="cd19861">
    <property type="entry name" value="DSRM_STAU_rpt5"/>
    <property type="match status" value="1"/>
</dbReference>
<proteinExistence type="predicted"/>
<feature type="domain" description="Staufen C-terminal" evidence="3">
    <location>
        <begin position="3"/>
        <end position="49"/>
    </location>
</feature>
<dbReference type="PANTHER" id="PTHR46054">
    <property type="entry name" value="MATERNAL EFFECT PROTEIN STAUFEN"/>
    <property type="match status" value="1"/>
</dbReference>
<dbReference type="InterPro" id="IPR032478">
    <property type="entry name" value="Staufen_C"/>
</dbReference>
<dbReference type="Pfam" id="PF16482">
    <property type="entry name" value="Staufen_C"/>
    <property type="match status" value="1"/>
</dbReference>
<keyword evidence="5" id="KW-1185">Reference proteome</keyword>
<name>A0ABN7NMK0_TIMPD</name>
<organism evidence="4 5">
    <name type="scientific">Timema podura</name>
    <name type="common">Walking stick</name>
    <dbReference type="NCBI Taxonomy" id="61482"/>
    <lineage>
        <taxon>Eukaryota</taxon>
        <taxon>Metazoa</taxon>
        <taxon>Ecdysozoa</taxon>
        <taxon>Arthropoda</taxon>
        <taxon>Hexapoda</taxon>
        <taxon>Insecta</taxon>
        <taxon>Pterygota</taxon>
        <taxon>Neoptera</taxon>
        <taxon>Polyneoptera</taxon>
        <taxon>Phasmatodea</taxon>
        <taxon>Timematodea</taxon>
        <taxon>Timematoidea</taxon>
        <taxon>Timematidae</taxon>
        <taxon>Timema</taxon>
    </lineage>
</organism>
<dbReference type="PANTHER" id="PTHR46054:SF3">
    <property type="entry name" value="MATERNAL EFFECT PROTEIN STAUFEN"/>
    <property type="match status" value="1"/>
</dbReference>
<reference evidence="4" key="1">
    <citation type="submission" date="2021-03" db="EMBL/GenBank/DDBJ databases">
        <authorList>
            <person name="Tran Van P."/>
        </authorList>
    </citation>
    <scope>NUCLEOTIDE SEQUENCE</scope>
</reference>